<proteinExistence type="predicted"/>
<dbReference type="OrthoDB" id="407766at2759"/>
<evidence type="ECO:0000313" key="1">
    <source>
        <dbReference type="EMBL" id="OLP91924.1"/>
    </source>
</evidence>
<keyword evidence="2" id="KW-1185">Reference proteome</keyword>
<dbReference type="AlphaFoldDB" id="A0A1Q9D9P6"/>
<gene>
    <name evidence="1" type="ORF">AK812_SmicGene26325</name>
</gene>
<dbReference type="EMBL" id="LSRX01000643">
    <property type="protein sequence ID" value="OLP91924.1"/>
    <property type="molecule type" value="Genomic_DNA"/>
</dbReference>
<protein>
    <submittedName>
        <fullName evidence="1">Uncharacterized protein</fullName>
    </submittedName>
</protein>
<dbReference type="Proteomes" id="UP000186817">
    <property type="component" value="Unassembled WGS sequence"/>
</dbReference>
<name>A0A1Q9D9P6_SYMMI</name>
<accession>A0A1Q9D9P6</accession>
<comment type="caution">
    <text evidence="1">The sequence shown here is derived from an EMBL/GenBank/DDBJ whole genome shotgun (WGS) entry which is preliminary data.</text>
</comment>
<organism evidence="1 2">
    <name type="scientific">Symbiodinium microadriaticum</name>
    <name type="common">Dinoflagellate</name>
    <name type="synonym">Zooxanthella microadriatica</name>
    <dbReference type="NCBI Taxonomy" id="2951"/>
    <lineage>
        <taxon>Eukaryota</taxon>
        <taxon>Sar</taxon>
        <taxon>Alveolata</taxon>
        <taxon>Dinophyceae</taxon>
        <taxon>Suessiales</taxon>
        <taxon>Symbiodiniaceae</taxon>
        <taxon>Symbiodinium</taxon>
    </lineage>
</organism>
<reference evidence="1 2" key="1">
    <citation type="submission" date="2016-02" db="EMBL/GenBank/DDBJ databases">
        <title>Genome analysis of coral dinoflagellate symbionts highlights evolutionary adaptations to a symbiotic lifestyle.</title>
        <authorList>
            <person name="Aranda M."/>
            <person name="Li Y."/>
            <person name="Liew Y.J."/>
            <person name="Baumgarten S."/>
            <person name="Simakov O."/>
            <person name="Wilson M."/>
            <person name="Piel J."/>
            <person name="Ashoor H."/>
            <person name="Bougouffa S."/>
            <person name="Bajic V.B."/>
            <person name="Ryu T."/>
            <person name="Ravasi T."/>
            <person name="Bayer T."/>
            <person name="Micklem G."/>
            <person name="Kim H."/>
            <person name="Bhak J."/>
            <person name="Lajeunesse T.C."/>
            <person name="Voolstra C.R."/>
        </authorList>
    </citation>
    <scope>NUCLEOTIDE SEQUENCE [LARGE SCALE GENOMIC DNA]</scope>
    <source>
        <strain evidence="1 2">CCMP2467</strain>
    </source>
</reference>
<evidence type="ECO:0000313" key="2">
    <source>
        <dbReference type="Proteomes" id="UP000186817"/>
    </source>
</evidence>
<sequence>MVALAWLWTLLCCGVQPGRSSDGPPLLCAYRASDREGASKLVCFESSTGSPLGDPLESLASPDSQAKSLALLRIQPPWPRPIRFTLAADGGHMAFVISREGRRPFVLAAYEVHRAYFQEAARVDLDGGLDPTALYGFTDGRVFIGYRNRVCFVNLQEGTQRVLLDLSDRTMSKPFDAFAWNGANLLVAVDDFSVPHWMVLFDVSARVEPQHLNTVRLASGVNDHYVDALFLDPGSLMLLSRFDHMAGFGSVISFLSLDSSGRDFTRLDVSEFQDRDTGEDDTLVGAFSRMINLEKSSDNELVIAAGERGLLIVPRETQKECFRLADRDQVKRLLKSDVKVVRTAFPTVQVRCHQNMTVALEIQSLHMFPGRPDVKQFHISVYNREWEEVLAFEWPVTVADLQDDAKLRF</sequence>